<dbReference type="RefSeq" id="WP_091076901.1">
    <property type="nucleotide sequence ID" value="NZ_FMHT01000003.1"/>
</dbReference>
<accession>A0A1C6RGN6</accession>
<dbReference type="PANTHER" id="PTHR34547">
    <property type="entry name" value="YACP-LIKE NYN DOMAIN PROTEIN"/>
    <property type="match status" value="1"/>
</dbReference>
<evidence type="ECO:0000313" key="3">
    <source>
        <dbReference type="EMBL" id="SCL16340.1"/>
    </source>
</evidence>
<dbReference type="InterPro" id="IPR010298">
    <property type="entry name" value="YacP-like"/>
</dbReference>
<dbReference type="EMBL" id="FMHT01000003">
    <property type="protein sequence ID" value="SCL16340.1"/>
    <property type="molecule type" value="Genomic_DNA"/>
</dbReference>
<evidence type="ECO:0000256" key="1">
    <source>
        <dbReference type="SAM" id="Coils"/>
    </source>
</evidence>
<reference evidence="3 4" key="1">
    <citation type="submission" date="2016-06" db="EMBL/GenBank/DDBJ databases">
        <authorList>
            <person name="Kjaerup R.B."/>
            <person name="Dalgaard T.S."/>
            <person name="Juul-Madsen H.R."/>
        </authorList>
    </citation>
    <scope>NUCLEOTIDE SEQUENCE [LARGE SCALE GENOMIC DNA]</scope>
    <source>
        <strain evidence="3 4">DSM 43818</strain>
    </source>
</reference>
<gene>
    <name evidence="3" type="ORF">GA0070616_0995</name>
</gene>
<organism evidence="3 4">
    <name type="scientific">Micromonospora nigra</name>
    <dbReference type="NCBI Taxonomy" id="145857"/>
    <lineage>
        <taxon>Bacteria</taxon>
        <taxon>Bacillati</taxon>
        <taxon>Actinomycetota</taxon>
        <taxon>Actinomycetes</taxon>
        <taxon>Micromonosporales</taxon>
        <taxon>Micromonosporaceae</taxon>
        <taxon>Micromonospora</taxon>
    </lineage>
</organism>
<keyword evidence="1" id="KW-0175">Coiled coil</keyword>
<evidence type="ECO:0000313" key="4">
    <source>
        <dbReference type="Proteomes" id="UP000199699"/>
    </source>
</evidence>
<keyword evidence="4" id="KW-1185">Reference proteome</keyword>
<evidence type="ECO:0000256" key="2">
    <source>
        <dbReference type="SAM" id="MobiDB-lite"/>
    </source>
</evidence>
<feature type="coiled-coil region" evidence="1">
    <location>
        <begin position="160"/>
        <end position="254"/>
    </location>
</feature>
<dbReference type="AlphaFoldDB" id="A0A1C6RGN6"/>
<feature type="compositionally biased region" description="Basic and acidic residues" evidence="2">
    <location>
        <begin position="1"/>
        <end position="10"/>
    </location>
</feature>
<dbReference type="OrthoDB" id="5145920at2"/>
<protein>
    <submittedName>
        <fullName evidence="3">Predicted RNA-binding protein containing a PIN domain</fullName>
    </submittedName>
</protein>
<proteinExistence type="predicted"/>
<dbReference type="Pfam" id="PF05991">
    <property type="entry name" value="NYN_YacP"/>
    <property type="match status" value="1"/>
</dbReference>
<dbReference type="Proteomes" id="UP000199699">
    <property type="component" value="Unassembled WGS sequence"/>
</dbReference>
<dbReference type="STRING" id="145857.GA0070616_0995"/>
<feature type="compositionally biased region" description="Gly residues" evidence="2">
    <location>
        <begin position="17"/>
        <end position="28"/>
    </location>
</feature>
<name>A0A1C6RGN6_9ACTN</name>
<sequence length="464" mass="49578">MPLTEPHDDRLPEEEPVGGGPGAGGGGPEAEPVLPEPVRQRIVSLTAAVLPGLPTDEVPVPLRRVAKFAPNRRARLGAPAIAAQLTADPLFRQRVTARVLADAGDLGRAVVEGPAPAAADPVEVAALAYLARPPGWRDLIEASGAAVRAEADSAVVAELVREAEQRASRAEHDRAVARVEADKLRDELARVRDELGQLREEHRQTARALRESQARERRAAELLATERGRAARAAIDADAELRRVRARLAEAEAAAGVAKASAKEARSVDDARLWLLLETIGQAAVGLRRELALDPVDRLPADFVADAFADSSSAATPSGTAARARDTDDPARLDQLLALPRAHLVVDGYNVTKRGFGDMSLEQQRKRLITGLGGIAAQTGDEVTVVFDGAERMHGLPPTPRGVRVLFSRKGETADELIRRLVRAEPPGRPVVVVSSDREVADGVRRHGAYPLGADSLLRRLSRS</sequence>
<dbReference type="PANTHER" id="PTHR34547:SF1">
    <property type="entry name" value="YACP-LIKE NYN DOMAIN PROTEIN"/>
    <property type="match status" value="1"/>
</dbReference>
<feature type="region of interest" description="Disordered" evidence="2">
    <location>
        <begin position="1"/>
        <end position="36"/>
    </location>
</feature>